<reference evidence="1" key="1">
    <citation type="journal article" date="2020" name="Stud. Mycol.">
        <title>101 Dothideomycetes genomes: a test case for predicting lifestyles and emergence of pathogens.</title>
        <authorList>
            <person name="Haridas S."/>
            <person name="Albert R."/>
            <person name="Binder M."/>
            <person name="Bloem J."/>
            <person name="Labutti K."/>
            <person name="Salamov A."/>
            <person name="Andreopoulos B."/>
            <person name="Baker S."/>
            <person name="Barry K."/>
            <person name="Bills G."/>
            <person name="Bluhm B."/>
            <person name="Cannon C."/>
            <person name="Castanera R."/>
            <person name="Culley D."/>
            <person name="Daum C."/>
            <person name="Ezra D."/>
            <person name="Gonzalez J."/>
            <person name="Henrissat B."/>
            <person name="Kuo A."/>
            <person name="Liang C."/>
            <person name="Lipzen A."/>
            <person name="Lutzoni F."/>
            <person name="Magnuson J."/>
            <person name="Mondo S."/>
            <person name="Nolan M."/>
            <person name="Ohm R."/>
            <person name="Pangilinan J."/>
            <person name="Park H.-J."/>
            <person name="Ramirez L."/>
            <person name="Alfaro M."/>
            <person name="Sun H."/>
            <person name="Tritt A."/>
            <person name="Yoshinaga Y."/>
            <person name="Zwiers L.-H."/>
            <person name="Turgeon B."/>
            <person name="Goodwin S."/>
            <person name="Spatafora J."/>
            <person name="Crous P."/>
            <person name="Grigoriev I."/>
        </authorList>
    </citation>
    <scope>NUCLEOTIDE SEQUENCE</scope>
    <source>
        <strain evidence="1">CBS 525.71</strain>
    </source>
</reference>
<protein>
    <submittedName>
        <fullName evidence="1">Uncharacterized protein</fullName>
    </submittedName>
</protein>
<gene>
    <name evidence="1" type="ORF">BU25DRAFT_460458</name>
</gene>
<dbReference type="EMBL" id="MU006726">
    <property type="protein sequence ID" value="KAF2625342.1"/>
    <property type="molecule type" value="Genomic_DNA"/>
</dbReference>
<organism evidence="1 2">
    <name type="scientific">Macroventuria anomochaeta</name>
    <dbReference type="NCBI Taxonomy" id="301207"/>
    <lineage>
        <taxon>Eukaryota</taxon>
        <taxon>Fungi</taxon>
        <taxon>Dikarya</taxon>
        <taxon>Ascomycota</taxon>
        <taxon>Pezizomycotina</taxon>
        <taxon>Dothideomycetes</taxon>
        <taxon>Pleosporomycetidae</taxon>
        <taxon>Pleosporales</taxon>
        <taxon>Pleosporineae</taxon>
        <taxon>Didymellaceae</taxon>
        <taxon>Macroventuria</taxon>
    </lineage>
</organism>
<comment type="caution">
    <text evidence="1">The sequence shown here is derived from an EMBL/GenBank/DDBJ whole genome shotgun (WGS) entry which is preliminary data.</text>
</comment>
<sequence>MTGSWHTVFTNWYRHRNRRPGSYESGSSTDIELGTCCRSPERFDSGISFGGLDLVSDDHVTPKSSIEPHLDDPILLKLKFGDQTYIKPLDYGTFSRWTAVERLMVDMEQDGIIIGELWDVVEKMRVCSGDWNARVRPGWDVHVHCQDARVILRTGQFEDDSDSEGLESDEEGWVDEVLDQYQEEWCLPRWRVRVEQERSINGQSQEPSWMVLGLGCVSMVFFIVAVVVYTA</sequence>
<proteinExistence type="predicted"/>
<accession>A0ACB6RWS5</accession>
<name>A0ACB6RWS5_9PLEO</name>
<dbReference type="Proteomes" id="UP000799754">
    <property type="component" value="Unassembled WGS sequence"/>
</dbReference>
<evidence type="ECO:0000313" key="1">
    <source>
        <dbReference type="EMBL" id="KAF2625342.1"/>
    </source>
</evidence>
<keyword evidence="2" id="KW-1185">Reference proteome</keyword>
<evidence type="ECO:0000313" key="2">
    <source>
        <dbReference type="Proteomes" id="UP000799754"/>
    </source>
</evidence>